<feature type="transmembrane region" description="Helical" evidence="7">
    <location>
        <begin position="74"/>
        <end position="91"/>
    </location>
</feature>
<feature type="transmembrane region" description="Helical" evidence="7">
    <location>
        <begin position="283"/>
        <end position="303"/>
    </location>
</feature>
<dbReference type="EMBL" id="JAYWLC010000012">
    <property type="protein sequence ID" value="MER5172843.1"/>
    <property type="molecule type" value="Genomic_DNA"/>
</dbReference>
<dbReference type="Pfam" id="PF00664">
    <property type="entry name" value="ABC_membrane"/>
    <property type="match status" value="1"/>
</dbReference>
<feature type="transmembrane region" description="Helical" evidence="7">
    <location>
        <begin position="35"/>
        <end position="62"/>
    </location>
</feature>
<dbReference type="SMART" id="SM00382">
    <property type="entry name" value="AAA"/>
    <property type="match status" value="1"/>
</dbReference>
<gene>
    <name evidence="10" type="primary">cydD</name>
    <name evidence="10" type="ORF">VSX56_13785</name>
</gene>
<keyword evidence="4" id="KW-0067">ATP-binding</keyword>
<evidence type="ECO:0000256" key="1">
    <source>
        <dbReference type="ARBA" id="ARBA00004651"/>
    </source>
</evidence>
<feature type="domain" description="ABC transporter" evidence="8">
    <location>
        <begin position="349"/>
        <end position="569"/>
    </location>
</feature>
<dbReference type="InterPro" id="IPR027417">
    <property type="entry name" value="P-loop_NTPase"/>
</dbReference>
<dbReference type="PANTHER" id="PTHR24221:SF261">
    <property type="entry name" value="GLUTATHIONE_L-CYSTEINE TRANSPORT SYSTEM ATP-BINDING_PERMEASE PROTEIN CYDD"/>
    <property type="match status" value="1"/>
</dbReference>
<feature type="transmembrane region" description="Helical" evidence="7">
    <location>
        <begin position="177"/>
        <end position="197"/>
    </location>
</feature>
<dbReference type="PROSITE" id="PS00211">
    <property type="entry name" value="ABC_TRANSPORTER_1"/>
    <property type="match status" value="1"/>
</dbReference>
<comment type="caution">
    <text evidence="10">The sequence shown here is derived from an EMBL/GenBank/DDBJ whole genome shotgun (WGS) entry which is preliminary data.</text>
</comment>
<reference evidence="10 11" key="1">
    <citation type="submission" date="2024-06" db="EMBL/GenBank/DDBJ databases">
        <title>Thioclava kandeliae sp. nov. from a rhizosphere soil sample of Kandelia candel in a mangrove.</title>
        <authorList>
            <person name="Mu T."/>
        </authorList>
    </citation>
    <scope>NUCLEOTIDE SEQUENCE [LARGE SCALE GENOMIC DNA]</scope>
    <source>
        <strain evidence="10 11">CPCC 100088</strain>
    </source>
</reference>
<keyword evidence="2 7" id="KW-0812">Transmembrane</keyword>
<evidence type="ECO:0000256" key="7">
    <source>
        <dbReference type="SAM" id="Phobius"/>
    </source>
</evidence>
<dbReference type="PANTHER" id="PTHR24221">
    <property type="entry name" value="ATP-BINDING CASSETTE SUB-FAMILY B"/>
    <property type="match status" value="1"/>
</dbReference>
<dbReference type="PROSITE" id="PS50893">
    <property type="entry name" value="ABC_TRANSPORTER_2"/>
    <property type="match status" value="1"/>
</dbReference>
<evidence type="ECO:0000256" key="6">
    <source>
        <dbReference type="ARBA" id="ARBA00023136"/>
    </source>
</evidence>
<evidence type="ECO:0000313" key="10">
    <source>
        <dbReference type="EMBL" id="MER5172843.1"/>
    </source>
</evidence>
<name>A0ABV1SIX7_9RHOB</name>
<dbReference type="InterPro" id="IPR003593">
    <property type="entry name" value="AAA+_ATPase"/>
</dbReference>
<dbReference type="PROSITE" id="PS50929">
    <property type="entry name" value="ABC_TM1F"/>
    <property type="match status" value="1"/>
</dbReference>
<dbReference type="SUPFAM" id="SSF52540">
    <property type="entry name" value="P-loop containing nucleoside triphosphate hydrolases"/>
    <property type="match status" value="1"/>
</dbReference>
<keyword evidence="11" id="KW-1185">Reference proteome</keyword>
<dbReference type="Gene3D" id="1.20.1560.10">
    <property type="entry name" value="ABC transporter type 1, transmembrane domain"/>
    <property type="match status" value="1"/>
</dbReference>
<dbReference type="Pfam" id="PF00005">
    <property type="entry name" value="ABC_tran"/>
    <property type="match status" value="1"/>
</dbReference>
<feature type="domain" description="ABC transmembrane type-1" evidence="9">
    <location>
        <begin position="37"/>
        <end position="318"/>
    </location>
</feature>
<feature type="transmembrane region" description="Helical" evidence="7">
    <location>
        <begin position="255"/>
        <end position="277"/>
    </location>
</feature>
<feature type="transmembrane region" description="Helical" evidence="7">
    <location>
        <begin position="155"/>
        <end position="171"/>
    </location>
</feature>
<dbReference type="InterPro" id="IPR014216">
    <property type="entry name" value="ABC_transptr_CydD"/>
</dbReference>
<protein>
    <submittedName>
        <fullName evidence="10">Thiol reductant ABC exporter subunit CydD</fullName>
    </submittedName>
</protein>
<evidence type="ECO:0000259" key="9">
    <source>
        <dbReference type="PROSITE" id="PS50929"/>
    </source>
</evidence>
<dbReference type="CDD" id="cd03228">
    <property type="entry name" value="ABCC_MRP_Like"/>
    <property type="match status" value="1"/>
</dbReference>
<dbReference type="NCBIfam" id="TIGR02857">
    <property type="entry name" value="CydD"/>
    <property type="match status" value="1"/>
</dbReference>
<dbReference type="Gene3D" id="3.40.50.300">
    <property type="entry name" value="P-loop containing nucleotide triphosphate hydrolases"/>
    <property type="match status" value="1"/>
</dbReference>
<keyword evidence="6 7" id="KW-0472">Membrane</keyword>
<dbReference type="CDD" id="cd18584">
    <property type="entry name" value="ABC_6TM_AarD_CydD"/>
    <property type="match status" value="1"/>
</dbReference>
<evidence type="ECO:0000313" key="11">
    <source>
        <dbReference type="Proteomes" id="UP001438953"/>
    </source>
</evidence>
<evidence type="ECO:0000259" key="8">
    <source>
        <dbReference type="PROSITE" id="PS50893"/>
    </source>
</evidence>
<dbReference type="InterPro" id="IPR039421">
    <property type="entry name" value="Type_1_exporter"/>
</dbReference>
<dbReference type="InterPro" id="IPR003439">
    <property type="entry name" value="ABC_transporter-like_ATP-bd"/>
</dbReference>
<evidence type="ECO:0000256" key="4">
    <source>
        <dbReference type="ARBA" id="ARBA00022840"/>
    </source>
</evidence>
<evidence type="ECO:0000256" key="2">
    <source>
        <dbReference type="ARBA" id="ARBA00022692"/>
    </source>
</evidence>
<dbReference type="Proteomes" id="UP001438953">
    <property type="component" value="Unassembled WGS sequence"/>
</dbReference>
<proteinExistence type="predicted"/>
<dbReference type="InterPro" id="IPR017871">
    <property type="entry name" value="ABC_transporter-like_CS"/>
</dbReference>
<evidence type="ECO:0000256" key="3">
    <source>
        <dbReference type="ARBA" id="ARBA00022741"/>
    </source>
</evidence>
<accession>A0ABV1SIX7</accession>
<dbReference type="RefSeq" id="WP_350937911.1">
    <property type="nucleotide sequence ID" value="NZ_JAYWLC010000012.1"/>
</dbReference>
<dbReference type="InterPro" id="IPR011527">
    <property type="entry name" value="ABC1_TM_dom"/>
</dbReference>
<organism evidence="10 11">
    <name type="scientific">Thioclava kandeliae</name>
    <dbReference type="NCBI Taxonomy" id="3070818"/>
    <lineage>
        <taxon>Bacteria</taxon>
        <taxon>Pseudomonadati</taxon>
        <taxon>Pseudomonadota</taxon>
        <taxon>Alphaproteobacteria</taxon>
        <taxon>Rhodobacterales</taxon>
        <taxon>Paracoccaceae</taxon>
        <taxon>Thioclava</taxon>
    </lineage>
</organism>
<dbReference type="SUPFAM" id="SSF90123">
    <property type="entry name" value="ABC transporter transmembrane region"/>
    <property type="match status" value="1"/>
</dbReference>
<comment type="subcellular location">
    <subcellularLocation>
        <location evidence="1">Cell membrane</location>
        <topology evidence="1">Multi-pass membrane protein</topology>
    </subcellularLocation>
</comment>
<keyword evidence="5 7" id="KW-1133">Transmembrane helix</keyword>
<sequence length="569" mass="60081">MSQSSRPLTPRPVHGEAAKRIERWLKSFGLAGKRAAALAIAAALGSGAMVIVQAYAVAAMIAGVTVDKTGLGGMHAQIILFVLAMILRAAFDTLRQGLAFEAGAAIRARLREVILGRVGAARIHDLPPSGEVAGLVSDGVEAVQEYFAAFLPQRMIAALIPALVLVCVIPFDWVTALILAITAPIIPVFMVVVGKGAEALNRRQWQRLMVMGAHLFDRIAGLVTLRQLGAAQREAALVAAMSEGYRSATMKVLRLAFLSSLVLEFFSTIAVAMVAVYVGFRLYYGDITFLPGLFALLIAPEFFRPLREMGQHYHARMAAIGAAEAMIGLIGPDAPAPETPDPAGNWRILSVEGLAFTHEGGDSIEPLSFTLKRGRTLAIMGPSGAGKTTLARLILGQLPPQSGHILLDGHETDPKTLQEGTGWLPQTPRLFAGTIAENIALGQPTASMAKIEACARIAQAHDFITASTSGYKTVLGEGGAGLSGGQIRRVAMARALLSEPDLLILDEPTAALDAAGAQTLMEAVLAATPDAARLIITHDPTCAALADRVIMLEAGRVTYHGSTKEMPHA</sequence>
<evidence type="ECO:0000256" key="5">
    <source>
        <dbReference type="ARBA" id="ARBA00022989"/>
    </source>
</evidence>
<dbReference type="InterPro" id="IPR036640">
    <property type="entry name" value="ABC1_TM_sf"/>
</dbReference>
<keyword evidence="3" id="KW-0547">Nucleotide-binding</keyword>